<keyword evidence="10" id="KW-1185">Reference proteome</keyword>
<keyword evidence="6" id="KW-0472">Membrane</keyword>
<evidence type="ECO:0000256" key="7">
    <source>
        <dbReference type="ARBA" id="ARBA00023157"/>
    </source>
</evidence>
<evidence type="ECO:0000313" key="10">
    <source>
        <dbReference type="Proteomes" id="UP001266305"/>
    </source>
</evidence>
<dbReference type="InterPro" id="IPR036055">
    <property type="entry name" value="LDL_receptor-like_sf"/>
</dbReference>
<protein>
    <submittedName>
        <fullName evidence="9">Uncharacterized protein</fullName>
    </submittedName>
</protein>
<evidence type="ECO:0000313" key="9">
    <source>
        <dbReference type="EMBL" id="KAK2099652.1"/>
    </source>
</evidence>
<dbReference type="PROSITE" id="PS50068">
    <property type="entry name" value="LDLRA_2"/>
    <property type="match status" value="1"/>
</dbReference>
<dbReference type="SUPFAM" id="SSF57424">
    <property type="entry name" value="LDL receptor-like module"/>
    <property type="match status" value="1"/>
</dbReference>
<feature type="disulfide bond" evidence="8">
    <location>
        <begin position="10"/>
        <end position="22"/>
    </location>
</feature>
<feature type="disulfide bond" evidence="8">
    <location>
        <begin position="17"/>
        <end position="35"/>
    </location>
</feature>
<evidence type="ECO:0000256" key="5">
    <source>
        <dbReference type="ARBA" id="ARBA00022989"/>
    </source>
</evidence>
<evidence type="ECO:0000256" key="8">
    <source>
        <dbReference type="PROSITE-ProRule" id="PRU00124"/>
    </source>
</evidence>
<sequence length="111" mass="12608">MEMRAIYHTCEASNFQCRNGHCIPQRWACDGDTDCQDGSDEDPVNCGKSKYSSSLPEPPQCLLFRKRGNREPGDEMLFSYAHIATLKLNKPPAFCVILPYDVSENDYILQD</sequence>
<keyword evidence="3" id="KW-0812">Transmembrane</keyword>
<dbReference type="EMBL" id="JASSZA010000010">
    <property type="protein sequence ID" value="KAK2099652.1"/>
    <property type="molecule type" value="Genomic_DNA"/>
</dbReference>
<proteinExistence type="predicted"/>
<name>A0ABQ9UTR1_SAGOE</name>
<dbReference type="CDD" id="cd00112">
    <property type="entry name" value="LDLa"/>
    <property type="match status" value="1"/>
</dbReference>
<keyword evidence="5" id="KW-1133">Transmembrane helix</keyword>
<comment type="caution">
    <text evidence="8">Lacks conserved residue(s) required for the propagation of feature annotation.</text>
</comment>
<keyword evidence="4" id="KW-0677">Repeat</keyword>
<dbReference type="InterPro" id="IPR002172">
    <property type="entry name" value="LDrepeatLR_classA_rpt"/>
</dbReference>
<dbReference type="SMART" id="SM00192">
    <property type="entry name" value="LDLa"/>
    <property type="match status" value="1"/>
</dbReference>
<keyword evidence="7 8" id="KW-1015">Disulfide bond</keyword>
<dbReference type="Gene3D" id="4.10.400.10">
    <property type="entry name" value="Low-density Lipoprotein Receptor"/>
    <property type="match status" value="1"/>
</dbReference>
<evidence type="ECO:0000256" key="4">
    <source>
        <dbReference type="ARBA" id="ARBA00022737"/>
    </source>
</evidence>
<dbReference type="PROSITE" id="PS01209">
    <property type="entry name" value="LDLRA_1"/>
    <property type="match status" value="1"/>
</dbReference>
<reference evidence="9 10" key="1">
    <citation type="submission" date="2023-05" db="EMBL/GenBank/DDBJ databases">
        <title>B98-5 Cell Line De Novo Hybrid Assembly: An Optical Mapping Approach.</title>
        <authorList>
            <person name="Kananen K."/>
            <person name="Auerbach J.A."/>
            <person name="Kautto E."/>
            <person name="Blachly J.S."/>
        </authorList>
    </citation>
    <scope>NUCLEOTIDE SEQUENCE [LARGE SCALE GENOMIC DNA]</scope>
    <source>
        <strain evidence="9">B95-8</strain>
        <tissue evidence="9">Cell line</tissue>
    </source>
</reference>
<accession>A0ABQ9UTR1</accession>
<evidence type="ECO:0000256" key="1">
    <source>
        <dbReference type="ARBA" id="ARBA00004167"/>
    </source>
</evidence>
<gene>
    <name evidence="9" type="ORF">P7K49_021000</name>
</gene>
<evidence type="ECO:0000256" key="6">
    <source>
        <dbReference type="ARBA" id="ARBA00023136"/>
    </source>
</evidence>
<dbReference type="Pfam" id="PF00057">
    <property type="entry name" value="Ldl_recept_a"/>
    <property type="match status" value="1"/>
</dbReference>
<dbReference type="InterPro" id="IPR050685">
    <property type="entry name" value="LDLR"/>
</dbReference>
<dbReference type="Proteomes" id="UP001266305">
    <property type="component" value="Unassembled WGS sequence"/>
</dbReference>
<dbReference type="PANTHER" id="PTHR24270">
    <property type="entry name" value="LOW-DENSITY LIPOPROTEIN RECEPTOR-RELATED"/>
    <property type="match status" value="1"/>
</dbReference>
<evidence type="ECO:0000256" key="3">
    <source>
        <dbReference type="ARBA" id="ARBA00022692"/>
    </source>
</evidence>
<dbReference type="InterPro" id="IPR023415">
    <property type="entry name" value="LDLR_class-A_CS"/>
</dbReference>
<evidence type="ECO:0000256" key="2">
    <source>
        <dbReference type="ARBA" id="ARBA00004308"/>
    </source>
</evidence>
<organism evidence="9 10">
    <name type="scientific">Saguinus oedipus</name>
    <name type="common">Cotton-top tamarin</name>
    <name type="synonym">Oedipomidas oedipus</name>
    <dbReference type="NCBI Taxonomy" id="9490"/>
    <lineage>
        <taxon>Eukaryota</taxon>
        <taxon>Metazoa</taxon>
        <taxon>Chordata</taxon>
        <taxon>Craniata</taxon>
        <taxon>Vertebrata</taxon>
        <taxon>Euteleostomi</taxon>
        <taxon>Mammalia</taxon>
        <taxon>Eutheria</taxon>
        <taxon>Euarchontoglires</taxon>
        <taxon>Primates</taxon>
        <taxon>Haplorrhini</taxon>
        <taxon>Platyrrhini</taxon>
        <taxon>Cebidae</taxon>
        <taxon>Callitrichinae</taxon>
        <taxon>Saguinus</taxon>
    </lineage>
</organism>
<comment type="subcellular location">
    <subcellularLocation>
        <location evidence="2">Endomembrane system</location>
    </subcellularLocation>
    <subcellularLocation>
        <location evidence="1">Membrane</location>
        <topology evidence="1">Single-pass membrane protein</topology>
    </subcellularLocation>
</comment>
<comment type="caution">
    <text evidence="9">The sequence shown here is derived from an EMBL/GenBank/DDBJ whole genome shotgun (WGS) entry which is preliminary data.</text>
</comment>